<protein>
    <recommendedName>
        <fullName evidence="1">Ubiquitin-like domain-containing protein</fullName>
    </recommendedName>
</protein>
<keyword evidence="3" id="KW-1185">Reference proteome</keyword>
<dbReference type="InterPro" id="IPR000626">
    <property type="entry name" value="Ubiquitin-like_dom"/>
</dbReference>
<dbReference type="InterPro" id="IPR029071">
    <property type="entry name" value="Ubiquitin-like_domsf"/>
</dbReference>
<evidence type="ECO:0000313" key="3">
    <source>
        <dbReference type="Proteomes" id="UP001357485"/>
    </source>
</evidence>
<accession>A0ABR0LL19</accession>
<feature type="domain" description="Ubiquitin-like" evidence="1">
    <location>
        <begin position="7"/>
        <end position="82"/>
    </location>
</feature>
<feature type="non-terminal residue" evidence="2">
    <location>
        <position position="82"/>
    </location>
</feature>
<dbReference type="EMBL" id="JAVRRA010018711">
    <property type="protein sequence ID" value="KAK5187953.1"/>
    <property type="molecule type" value="Genomic_DNA"/>
</dbReference>
<gene>
    <name evidence="2" type="ORF">LTR16_009097</name>
</gene>
<dbReference type="Pfam" id="PF14560">
    <property type="entry name" value="Ubiquitin_2"/>
    <property type="match status" value="1"/>
</dbReference>
<organism evidence="2 3">
    <name type="scientific">Cryomyces antarcticus</name>
    <dbReference type="NCBI Taxonomy" id="329879"/>
    <lineage>
        <taxon>Eukaryota</taxon>
        <taxon>Fungi</taxon>
        <taxon>Dikarya</taxon>
        <taxon>Ascomycota</taxon>
        <taxon>Pezizomycotina</taxon>
        <taxon>Dothideomycetes</taxon>
        <taxon>Dothideomycetes incertae sedis</taxon>
        <taxon>Cryomyces</taxon>
    </lineage>
</organism>
<reference evidence="2 3" key="1">
    <citation type="submission" date="2023-08" db="EMBL/GenBank/DDBJ databases">
        <title>Black Yeasts Isolated from many extreme environments.</title>
        <authorList>
            <person name="Coleine C."/>
            <person name="Stajich J.E."/>
            <person name="Selbmann L."/>
        </authorList>
    </citation>
    <scope>NUCLEOTIDE SEQUENCE [LARGE SCALE GENOMIC DNA]</scope>
    <source>
        <strain evidence="2 3">CCFEE 536</strain>
    </source>
</reference>
<name>A0ABR0LL19_9PEZI</name>
<evidence type="ECO:0000313" key="2">
    <source>
        <dbReference type="EMBL" id="KAK5187953.1"/>
    </source>
</evidence>
<dbReference type="CDD" id="cd01789">
    <property type="entry name" value="Ubl_TBCB"/>
    <property type="match status" value="1"/>
</dbReference>
<comment type="caution">
    <text evidence="2">The sequence shown here is derived from an EMBL/GenBank/DDBJ whole genome shotgun (WGS) entry which is preliminary data.</text>
</comment>
<dbReference type="InterPro" id="IPR045172">
    <property type="entry name" value="TBCB_Ubl"/>
</dbReference>
<dbReference type="SUPFAM" id="SSF54236">
    <property type="entry name" value="Ubiquitin-like"/>
    <property type="match status" value="1"/>
</dbReference>
<proteinExistence type="predicted"/>
<dbReference type="Gene3D" id="3.10.20.90">
    <property type="entry name" value="Phosphatidylinositol 3-kinase Catalytic Subunit, Chain A, domain 1"/>
    <property type="match status" value="1"/>
</dbReference>
<evidence type="ECO:0000259" key="1">
    <source>
        <dbReference type="Pfam" id="PF14560"/>
    </source>
</evidence>
<sequence length="82" mass="9006">MQAAHDIPLLITSENSSSERRITPSWSIAHLKTKLEPITGIPASSQKLTLKIASQPVTAIEAANEENVQLSRYPLQAYAEIH</sequence>
<dbReference type="Proteomes" id="UP001357485">
    <property type="component" value="Unassembled WGS sequence"/>
</dbReference>